<keyword evidence="9" id="KW-1185">Reference proteome</keyword>
<dbReference type="PANTHER" id="PTHR23501">
    <property type="entry name" value="MAJOR FACILITATOR SUPERFAMILY"/>
    <property type="match status" value="1"/>
</dbReference>
<feature type="transmembrane region" description="Helical" evidence="6">
    <location>
        <begin position="389"/>
        <end position="408"/>
    </location>
</feature>
<dbReference type="Proteomes" id="UP000193922">
    <property type="component" value="Unassembled WGS sequence"/>
</dbReference>
<feature type="transmembrane region" description="Helical" evidence="6">
    <location>
        <begin position="281"/>
        <end position="303"/>
    </location>
</feature>
<gene>
    <name evidence="8" type="ORF">DL89DRAFT_220224</name>
</gene>
<dbReference type="GO" id="GO:0005886">
    <property type="term" value="C:plasma membrane"/>
    <property type="evidence" value="ECO:0007669"/>
    <property type="project" value="TreeGrafter"/>
</dbReference>
<dbReference type="CDD" id="cd17502">
    <property type="entry name" value="MFS_Azr1_MDR_like"/>
    <property type="match status" value="1"/>
</dbReference>
<feature type="transmembrane region" description="Helical" evidence="6">
    <location>
        <begin position="61"/>
        <end position="87"/>
    </location>
</feature>
<dbReference type="Gene3D" id="1.20.1250.20">
    <property type="entry name" value="MFS general substrate transporter like domains"/>
    <property type="match status" value="1"/>
</dbReference>
<evidence type="ECO:0000259" key="7">
    <source>
        <dbReference type="PROSITE" id="PS50850"/>
    </source>
</evidence>
<dbReference type="InterPro" id="IPR020846">
    <property type="entry name" value="MFS_dom"/>
</dbReference>
<dbReference type="AlphaFoldDB" id="A0A1Y1WN51"/>
<dbReference type="EMBL" id="MCFD01000001">
    <property type="protein sequence ID" value="ORX74981.1"/>
    <property type="molecule type" value="Genomic_DNA"/>
</dbReference>
<comment type="caution">
    <text evidence="8">The sequence shown here is derived from an EMBL/GenBank/DDBJ whole genome shotgun (WGS) entry which is preliminary data.</text>
</comment>
<dbReference type="InterPro" id="IPR036259">
    <property type="entry name" value="MFS_trans_sf"/>
</dbReference>
<proteinExistence type="predicted"/>
<feature type="transmembrane region" description="Helical" evidence="6">
    <location>
        <begin position="217"/>
        <end position="235"/>
    </location>
</feature>
<organism evidence="8 9">
    <name type="scientific">Linderina pennispora</name>
    <dbReference type="NCBI Taxonomy" id="61395"/>
    <lineage>
        <taxon>Eukaryota</taxon>
        <taxon>Fungi</taxon>
        <taxon>Fungi incertae sedis</taxon>
        <taxon>Zoopagomycota</taxon>
        <taxon>Kickxellomycotina</taxon>
        <taxon>Kickxellomycetes</taxon>
        <taxon>Kickxellales</taxon>
        <taxon>Kickxellaceae</taxon>
        <taxon>Linderina</taxon>
    </lineage>
</organism>
<evidence type="ECO:0000256" key="3">
    <source>
        <dbReference type="ARBA" id="ARBA00022692"/>
    </source>
</evidence>
<evidence type="ECO:0000256" key="6">
    <source>
        <dbReference type="SAM" id="Phobius"/>
    </source>
</evidence>
<evidence type="ECO:0000313" key="9">
    <source>
        <dbReference type="Proteomes" id="UP000193922"/>
    </source>
</evidence>
<dbReference type="PROSITE" id="PS50850">
    <property type="entry name" value="MFS"/>
    <property type="match status" value="1"/>
</dbReference>
<feature type="transmembrane region" description="Helical" evidence="6">
    <location>
        <begin position="414"/>
        <end position="436"/>
    </location>
</feature>
<dbReference type="GeneID" id="63801086"/>
<feature type="transmembrane region" description="Helical" evidence="6">
    <location>
        <begin position="129"/>
        <end position="155"/>
    </location>
</feature>
<dbReference type="RefSeq" id="XP_040748192.1">
    <property type="nucleotide sequence ID" value="XM_040884438.1"/>
</dbReference>
<feature type="transmembrane region" description="Helical" evidence="6">
    <location>
        <begin position="529"/>
        <end position="548"/>
    </location>
</feature>
<feature type="transmembrane region" description="Helical" evidence="6">
    <location>
        <begin position="255"/>
        <end position="275"/>
    </location>
</feature>
<dbReference type="GO" id="GO:0022857">
    <property type="term" value="F:transmembrane transporter activity"/>
    <property type="evidence" value="ECO:0007669"/>
    <property type="project" value="InterPro"/>
</dbReference>
<protein>
    <submittedName>
        <fullName evidence="8">MFS general substrate transporter</fullName>
    </submittedName>
</protein>
<dbReference type="OrthoDB" id="2351791at2759"/>
<evidence type="ECO:0000256" key="2">
    <source>
        <dbReference type="ARBA" id="ARBA00022448"/>
    </source>
</evidence>
<evidence type="ECO:0000256" key="5">
    <source>
        <dbReference type="ARBA" id="ARBA00023136"/>
    </source>
</evidence>
<reference evidence="8 9" key="1">
    <citation type="submission" date="2016-07" db="EMBL/GenBank/DDBJ databases">
        <title>Pervasive Adenine N6-methylation of Active Genes in Fungi.</title>
        <authorList>
            <consortium name="DOE Joint Genome Institute"/>
            <person name="Mondo S.J."/>
            <person name="Dannebaum R.O."/>
            <person name="Kuo R.C."/>
            <person name="Labutti K."/>
            <person name="Haridas S."/>
            <person name="Kuo A."/>
            <person name="Salamov A."/>
            <person name="Ahrendt S.R."/>
            <person name="Lipzen A."/>
            <person name="Sullivan W."/>
            <person name="Andreopoulos W.B."/>
            <person name="Clum A."/>
            <person name="Lindquist E."/>
            <person name="Daum C."/>
            <person name="Ramamoorthy G.K."/>
            <person name="Gryganskyi A."/>
            <person name="Culley D."/>
            <person name="Magnuson J.K."/>
            <person name="James T.Y."/>
            <person name="O'Malley M.A."/>
            <person name="Stajich J.E."/>
            <person name="Spatafora J.W."/>
            <person name="Visel A."/>
            <person name="Grigoriev I.V."/>
        </authorList>
    </citation>
    <scope>NUCLEOTIDE SEQUENCE [LARGE SCALE GENOMIC DNA]</scope>
    <source>
        <strain evidence="8 9">ATCC 12442</strain>
    </source>
</reference>
<comment type="subcellular location">
    <subcellularLocation>
        <location evidence="1">Endomembrane system</location>
        <topology evidence="1">Multi-pass membrane protein</topology>
    </subcellularLocation>
</comment>
<feature type="transmembrane region" description="Helical" evidence="6">
    <location>
        <begin position="363"/>
        <end position="382"/>
    </location>
</feature>
<dbReference type="PRINTS" id="PR01036">
    <property type="entry name" value="TCRTETB"/>
</dbReference>
<dbReference type="STRING" id="61395.A0A1Y1WN51"/>
<evidence type="ECO:0000313" key="8">
    <source>
        <dbReference type="EMBL" id="ORX74981.1"/>
    </source>
</evidence>
<dbReference type="GO" id="GO:0012505">
    <property type="term" value="C:endomembrane system"/>
    <property type="evidence" value="ECO:0007669"/>
    <property type="project" value="UniProtKB-SubCell"/>
</dbReference>
<feature type="transmembrane region" description="Helical" evidence="6">
    <location>
        <begin position="187"/>
        <end position="211"/>
    </location>
</feature>
<keyword evidence="2" id="KW-0813">Transport</keyword>
<dbReference type="Gene3D" id="1.20.1720.10">
    <property type="entry name" value="Multidrug resistance protein D"/>
    <property type="match status" value="1"/>
</dbReference>
<feature type="transmembrane region" description="Helical" evidence="6">
    <location>
        <begin position="448"/>
        <end position="470"/>
    </location>
</feature>
<keyword evidence="3 6" id="KW-0812">Transmembrane</keyword>
<dbReference type="Pfam" id="PF07690">
    <property type="entry name" value="MFS_1"/>
    <property type="match status" value="1"/>
</dbReference>
<keyword evidence="5 6" id="KW-0472">Membrane</keyword>
<name>A0A1Y1WN51_9FUNG</name>
<dbReference type="SUPFAM" id="SSF103473">
    <property type="entry name" value="MFS general substrate transporter"/>
    <property type="match status" value="1"/>
</dbReference>
<evidence type="ECO:0000256" key="1">
    <source>
        <dbReference type="ARBA" id="ARBA00004127"/>
    </source>
</evidence>
<dbReference type="PANTHER" id="PTHR23501:SF191">
    <property type="entry name" value="VACUOLAR BASIC AMINO ACID TRANSPORTER 4"/>
    <property type="match status" value="1"/>
</dbReference>
<sequence length="562" mass="60300">MPYGICESEKPTTPNPFINIVRRDTFETTDPIGESVLDDASSSAVSSDDDVETSLLTGKRLYLALAGLDTLLFIASLDMTIIATVYVEIADSFSSLSRAEWTVTSYMLASTALQPLYGKFSDILGRVEAIVVAVLLFVVGSIMCALSNSMSMLIASRAVQGLGGGGLVSLIFVVAADILSERERGKYIGLFSGTWGLASAVAPILGGAIVQRSSWRLIFWINLPICAIALALVIVTMRLPKPQGSMRDKIKKIDFLGTLMFLIGTVPLLLGLSWGGREYTWTSPLVLGCLVGGSLALCVFMAIEWKVPNEPIVPSHLLAIRNVSLSSVGHFFYGAAGLAPIIFIPQWALLVKGATAISAGMHLLPFTIGTVVTSVVGGFIMARTGRYRRLIVAGSAMLAVGNGLLVLLDEKSRLTLQIGLLFLCGLGAGACIQPIMMAAQVAVCGRDMAAVTTLCAFLRSLGGILSVAILSSVMHSNVRQGLIHLATRYPFSIRFLLDVGENQSIIYKPDVPAELRVAIVHIFQRALRASFYALLPFSILLVVCTLGFQHLELKRQRKKTIG</sequence>
<feature type="domain" description="Major facilitator superfamily (MFS) profile" evidence="7">
    <location>
        <begin position="64"/>
        <end position="556"/>
    </location>
</feature>
<accession>A0A1Y1WN51</accession>
<keyword evidence="4 6" id="KW-1133">Transmembrane helix</keyword>
<dbReference type="InterPro" id="IPR011701">
    <property type="entry name" value="MFS"/>
</dbReference>
<evidence type="ECO:0000256" key="4">
    <source>
        <dbReference type="ARBA" id="ARBA00022989"/>
    </source>
</evidence>
<feature type="transmembrane region" description="Helical" evidence="6">
    <location>
        <begin position="161"/>
        <end position="180"/>
    </location>
</feature>
<feature type="transmembrane region" description="Helical" evidence="6">
    <location>
        <begin position="323"/>
        <end position="343"/>
    </location>
</feature>